<proteinExistence type="predicted"/>
<dbReference type="EMBL" id="FXSZ01000006">
    <property type="protein sequence ID" value="SMO69921.1"/>
    <property type="molecule type" value="Genomic_DNA"/>
</dbReference>
<gene>
    <name evidence="1" type="ORF">SAMN06265350_106229</name>
</gene>
<evidence type="ECO:0000313" key="2">
    <source>
        <dbReference type="Proteomes" id="UP000315971"/>
    </source>
</evidence>
<sequence>MNSSLIQKYNVPGPRYTSYTTVPYWENETYTEENGYKQYGNLLIAALMLQASVFIYTCPFAKACIPFVDVINA</sequence>
<name>A0A521DFL4_9SPHI</name>
<dbReference type="Proteomes" id="UP000315971">
    <property type="component" value="Unassembled WGS sequence"/>
</dbReference>
<dbReference type="RefSeq" id="WP_221929054.1">
    <property type="nucleotide sequence ID" value="NZ_FXSZ01000006.1"/>
</dbReference>
<protein>
    <submittedName>
        <fullName evidence="1">Uncharacterized protein</fullName>
    </submittedName>
</protein>
<evidence type="ECO:0000313" key="1">
    <source>
        <dbReference type="EMBL" id="SMO69921.1"/>
    </source>
</evidence>
<accession>A0A521DFL4</accession>
<organism evidence="1 2">
    <name type="scientific">Solitalea koreensis</name>
    <dbReference type="NCBI Taxonomy" id="543615"/>
    <lineage>
        <taxon>Bacteria</taxon>
        <taxon>Pseudomonadati</taxon>
        <taxon>Bacteroidota</taxon>
        <taxon>Sphingobacteriia</taxon>
        <taxon>Sphingobacteriales</taxon>
        <taxon>Sphingobacteriaceae</taxon>
        <taxon>Solitalea</taxon>
    </lineage>
</organism>
<keyword evidence="2" id="KW-1185">Reference proteome</keyword>
<reference evidence="1 2" key="1">
    <citation type="submission" date="2017-05" db="EMBL/GenBank/DDBJ databases">
        <authorList>
            <person name="Varghese N."/>
            <person name="Submissions S."/>
        </authorList>
    </citation>
    <scope>NUCLEOTIDE SEQUENCE [LARGE SCALE GENOMIC DNA]</scope>
    <source>
        <strain evidence="1 2">DSM 21342</strain>
    </source>
</reference>
<dbReference type="AlphaFoldDB" id="A0A521DFL4"/>